<comment type="caution">
    <text evidence="4">The sequence shown here is derived from an EMBL/GenBank/DDBJ whole genome shotgun (WGS) entry which is preliminary data.</text>
</comment>
<proteinExistence type="predicted"/>
<dbReference type="AlphaFoldDB" id="A0AAV7E050"/>
<name>A0AAV7E050_ARIFI</name>
<feature type="transmembrane region" description="Helical" evidence="2">
    <location>
        <begin position="74"/>
        <end position="92"/>
    </location>
</feature>
<gene>
    <name evidence="4" type="ORF">H6P81_017434</name>
</gene>
<reference evidence="4 5" key="1">
    <citation type="submission" date="2021-07" db="EMBL/GenBank/DDBJ databases">
        <title>The Aristolochia fimbriata genome: insights into angiosperm evolution, floral development and chemical biosynthesis.</title>
        <authorList>
            <person name="Jiao Y."/>
        </authorList>
    </citation>
    <scope>NUCLEOTIDE SEQUENCE [LARGE SCALE GENOMIC DNA]</scope>
    <source>
        <strain evidence="4">IBCAS-2021</strain>
        <tissue evidence="4">Leaf</tissue>
    </source>
</reference>
<evidence type="ECO:0000313" key="5">
    <source>
        <dbReference type="Proteomes" id="UP000825729"/>
    </source>
</evidence>
<keyword evidence="2" id="KW-0812">Transmembrane</keyword>
<evidence type="ECO:0000256" key="3">
    <source>
        <dbReference type="SAM" id="SignalP"/>
    </source>
</evidence>
<feature type="compositionally biased region" description="Pro residues" evidence="1">
    <location>
        <begin position="144"/>
        <end position="165"/>
    </location>
</feature>
<keyword evidence="2" id="KW-0472">Membrane</keyword>
<feature type="chain" id="PRO_5043630658" evidence="3">
    <location>
        <begin position="25"/>
        <end position="172"/>
    </location>
</feature>
<organism evidence="4 5">
    <name type="scientific">Aristolochia fimbriata</name>
    <name type="common">White veined hardy Dutchman's pipe vine</name>
    <dbReference type="NCBI Taxonomy" id="158543"/>
    <lineage>
        <taxon>Eukaryota</taxon>
        <taxon>Viridiplantae</taxon>
        <taxon>Streptophyta</taxon>
        <taxon>Embryophyta</taxon>
        <taxon>Tracheophyta</taxon>
        <taxon>Spermatophyta</taxon>
        <taxon>Magnoliopsida</taxon>
        <taxon>Magnoliidae</taxon>
        <taxon>Piperales</taxon>
        <taxon>Aristolochiaceae</taxon>
        <taxon>Aristolochia</taxon>
    </lineage>
</organism>
<feature type="signal peptide" evidence="3">
    <location>
        <begin position="1"/>
        <end position="24"/>
    </location>
</feature>
<sequence>MAAARTSALFVVIFLCFGLLLVAALPRPGSAGRPFHESADHGTSLMNHLPHDQWENEAAFRAVPVRTPPSPRPILAYTIACKLLVCITKFIFLGKGAKSRLLPSRLSRLLPSRLSRLLPSLLSRLSRLLPSRLSRLLPSRLPDSSPPDSPTPPLPTPPSRLPPPDTINVRGG</sequence>
<dbReference type="EMBL" id="JAINDJ010000007">
    <property type="protein sequence ID" value="KAG9441580.1"/>
    <property type="molecule type" value="Genomic_DNA"/>
</dbReference>
<accession>A0AAV7E050</accession>
<evidence type="ECO:0000256" key="1">
    <source>
        <dbReference type="SAM" id="MobiDB-lite"/>
    </source>
</evidence>
<protein>
    <submittedName>
        <fullName evidence="4">Uncharacterized protein</fullName>
    </submittedName>
</protein>
<evidence type="ECO:0000313" key="4">
    <source>
        <dbReference type="EMBL" id="KAG9441580.1"/>
    </source>
</evidence>
<keyword evidence="3" id="KW-0732">Signal</keyword>
<keyword evidence="5" id="KW-1185">Reference proteome</keyword>
<feature type="region of interest" description="Disordered" evidence="1">
    <location>
        <begin position="137"/>
        <end position="172"/>
    </location>
</feature>
<dbReference type="Proteomes" id="UP000825729">
    <property type="component" value="Unassembled WGS sequence"/>
</dbReference>
<keyword evidence="2" id="KW-1133">Transmembrane helix</keyword>
<evidence type="ECO:0000256" key="2">
    <source>
        <dbReference type="SAM" id="Phobius"/>
    </source>
</evidence>